<sequence>MVKLAKVMFMRVIAGEKKGFPLKSPKGLNTRPTSDKIKGAIFNSLTNYVDFIDKKALDCFAGTGALGIEFLSRGGKHCIFYELNGQSLNCIKDNLKKTDYENKSKVVKGNVISYLSNTTEKYHVFFVDPPYNQGLSQKVIDLVAAKDLLLRDGAIVIETDKKENLDIPIHYFIVANEKNYGDTKITILLRS</sequence>
<gene>
    <name evidence="3" type="ORF">SAMN02745227_00196</name>
</gene>
<dbReference type="InterPro" id="IPR004398">
    <property type="entry name" value="RNA_MeTrfase_RsmD"/>
</dbReference>
<dbReference type="AlphaFoldDB" id="A0A1M6KP24"/>
<keyword evidence="4" id="KW-1185">Reference proteome</keyword>
<dbReference type="NCBIfam" id="TIGR00095">
    <property type="entry name" value="16S rRNA (guanine(966)-N(2))-methyltransferase RsmD"/>
    <property type="match status" value="1"/>
</dbReference>
<evidence type="ECO:0000256" key="2">
    <source>
        <dbReference type="ARBA" id="ARBA00022679"/>
    </source>
</evidence>
<dbReference type="STRING" id="1120989.SAMN02745227_00196"/>
<reference evidence="4" key="1">
    <citation type="submission" date="2016-11" db="EMBL/GenBank/DDBJ databases">
        <authorList>
            <person name="Varghese N."/>
            <person name="Submissions S."/>
        </authorList>
    </citation>
    <scope>NUCLEOTIDE SEQUENCE [LARGE SCALE GENOMIC DNA]</scope>
    <source>
        <strain evidence="4">DSM 14826</strain>
    </source>
</reference>
<dbReference type="GO" id="GO:0008168">
    <property type="term" value="F:methyltransferase activity"/>
    <property type="evidence" value="ECO:0007669"/>
    <property type="project" value="UniProtKB-KW"/>
</dbReference>
<dbReference type="Pfam" id="PF03602">
    <property type="entry name" value="Cons_hypoth95"/>
    <property type="match status" value="1"/>
</dbReference>
<organism evidence="3 4">
    <name type="scientific">Anaerobranca californiensis DSM 14826</name>
    <dbReference type="NCBI Taxonomy" id="1120989"/>
    <lineage>
        <taxon>Bacteria</taxon>
        <taxon>Bacillati</taxon>
        <taxon>Bacillota</taxon>
        <taxon>Clostridia</taxon>
        <taxon>Eubacteriales</taxon>
        <taxon>Proteinivoracaceae</taxon>
        <taxon>Anaerobranca</taxon>
    </lineage>
</organism>
<dbReference type="GO" id="GO:0031167">
    <property type="term" value="P:rRNA methylation"/>
    <property type="evidence" value="ECO:0007669"/>
    <property type="project" value="InterPro"/>
</dbReference>
<protein>
    <recommendedName>
        <fullName evidence="5">16S rRNA (Guanine(966)-N(2))-methyltransferase RsmD</fullName>
    </recommendedName>
</protein>
<evidence type="ECO:0000313" key="3">
    <source>
        <dbReference type="EMBL" id="SHJ60680.1"/>
    </source>
</evidence>
<dbReference type="InterPro" id="IPR029063">
    <property type="entry name" value="SAM-dependent_MTases_sf"/>
</dbReference>
<accession>A0A1M6KP24</accession>
<evidence type="ECO:0008006" key="5">
    <source>
        <dbReference type="Google" id="ProtNLM"/>
    </source>
</evidence>
<dbReference type="Gene3D" id="3.40.50.150">
    <property type="entry name" value="Vaccinia Virus protein VP39"/>
    <property type="match status" value="1"/>
</dbReference>
<keyword evidence="2" id="KW-0808">Transferase</keyword>
<proteinExistence type="predicted"/>
<dbReference type="PANTHER" id="PTHR43542">
    <property type="entry name" value="METHYLTRANSFERASE"/>
    <property type="match status" value="1"/>
</dbReference>
<dbReference type="CDD" id="cd02440">
    <property type="entry name" value="AdoMet_MTases"/>
    <property type="match status" value="1"/>
</dbReference>
<evidence type="ECO:0000256" key="1">
    <source>
        <dbReference type="ARBA" id="ARBA00022603"/>
    </source>
</evidence>
<dbReference type="PANTHER" id="PTHR43542:SF1">
    <property type="entry name" value="METHYLTRANSFERASE"/>
    <property type="match status" value="1"/>
</dbReference>
<keyword evidence="1" id="KW-0489">Methyltransferase</keyword>
<evidence type="ECO:0000313" key="4">
    <source>
        <dbReference type="Proteomes" id="UP000243547"/>
    </source>
</evidence>
<dbReference type="EMBL" id="FRAI01000005">
    <property type="protein sequence ID" value="SHJ60680.1"/>
    <property type="molecule type" value="Genomic_DNA"/>
</dbReference>
<dbReference type="Proteomes" id="UP000243547">
    <property type="component" value="Unassembled WGS sequence"/>
</dbReference>
<name>A0A1M6KP24_9FIRM</name>
<dbReference type="SUPFAM" id="SSF53335">
    <property type="entry name" value="S-adenosyl-L-methionine-dependent methyltransferases"/>
    <property type="match status" value="1"/>
</dbReference>
<dbReference type="PIRSF" id="PIRSF004553">
    <property type="entry name" value="CHP00095"/>
    <property type="match status" value="1"/>
</dbReference>